<proteinExistence type="predicted"/>
<comment type="caution">
    <text evidence="1">The sequence shown here is derived from an EMBL/GenBank/DDBJ whole genome shotgun (WGS) entry which is preliminary data.</text>
</comment>
<keyword evidence="2" id="KW-1185">Reference proteome</keyword>
<gene>
    <name evidence="1" type="ORF">ITX44_19810</name>
</gene>
<reference evidence="1 2" key="1">
    <citation type="submission" date="2021-01" db="EMBL/GenBank/DDBJ databases">
        <title>Streptomyces acididurans sp. nov., isolated from a peat swamp forest soil.</title>
        <authorList>
            <person name="Chantavorakit T."/>
            <person name="Duangmal K."/>
        </authorList>
    </citation>
    <scope>NUCLEOTIDE SEQUENCE [LARGE SCALE GENOMIC DNA]</scope>
    <source>
        <strain evidence="1 2">KK5PA1</strain>
    </source>
</reference>
<evidence type="ECO:0000313" key="1">
    <source>
        <dbReference type="EMBL" id="MBM9506760.1"/>
    </source>
</evidence>
<dbReference type="EMBL" id="JADKYB010000010">
    <property type="protein sequence ID" value="MBM9506760.1"/>
    <property type="molecule type" value="Genomic_DNA"/>
</dbReference>
<sequence length="100" mass="11194">MTATRYANRQDIDPIEIQDVRCTLQAHRTGDHYAFVVGTTATTSAWTRWSRGAGPQSVLVLPNCPITGPGQDETCSEYEFHHGAHTWQVDDPWNPEEPAQ</sequence>
<protein>
    <submittedName>
        <fullName evidence="1">Uncharacterized protein</fullName>
    </submittedName>
</protein>
<name>A0ABS2TTU4_9ACTN</name>
<dbReference type="Proteomes" id="UP000749040">
    <property type="component" value="Unassembled WGS sequence"/>
</dbReference>
<evidence type="ECO:0000313" key="2">
    <source>
        <dbReference type="Proteomes" id="UP000749040"/>
    </source>
</evidence>
<organism evidence="1 2">
    <name type="scientific">Actinacidiphila acididurans</name>
    <dbReference type="NCBI Taxonomy" id="2784346"/>
    <lineage>
        <taxon>Bacteria</taxon>
        <taxon>Bacillati</taxon>
        <taxon>Actinomycetota</taxon>
        <taxon>Actinomycetes</taxon>
        <taxon>Kitasatosporales</taxon>
        <taxon>Streptomycetaceae</taxon>
        <taxon>Actinacidiphila</taxon>
    </lineage>
</organism>
<accession>A0ABS2TTU4</accession>
<dbReference type="RefSeq" id="WP_205358627.1">
    <property type="nucleotide sequence ID" value="NZ_JADKYB010000010.1"/>
</dbReference>